<dbReference type="Proteomes" id="UP001222027">
    <property type="component" value="Unassembled WGS sequence"/>
</dbReference>
<reference evidence="2 3" key="1">
    <citation type="submission" date="2022-12" db="EMBL/GenBank/DDBJ databases">
        <title>Chromosome-scale assembly of the Ensete ventricosum genome.</title>
        <authorList>
            <person name="Dussert Y."/>
            <person name="Stocks J."/>
            <person name="Wendawek A."/>
            <person name="Woldeyes F."/>
            <person name="Nichols R.A."/>
            <person name="Borrell J.S."/>
        </authorList>
    </citation>
    <scope>NUCLEOTIDE SEQUENCE [LARGE SCALE GENOMIC DNA]</scope>
    <source>
        <strain evidence="3">cv. Maze</strain>
        <tissue evidence="2">Seeds</tissue>
    </source>
</reference>
<evidence type="ECO:0000313" key="3">
    <source>
        <dbReference type="Proteomes" id="UP001222027"/>
    </source>
</evidence>
<proteinExistence type="inferred from homology"/>
<dbReference type="EMBL" id="JAQQAF010000002">
    <property type="protein sequence ID" value="KAJ8504991.1"/>
    <property type="molecule type" value="Genomic_DNA"/>
</dbReference>
<comment type="similarity">
    <text evidence="1">Belongs to the GASA family.</text>
</comment>
<protein>
    <recommendedName>
        <fullName evidence="4">Gibberellin regulated protein</fullName>
    </recommendedName>
</protein>
<name>A0AAV8RQG3_ENSVE</name>
<dbReference type="Pfam" id="PF02704">
    <property type="entry name" value="GASA"/>
    <property type="match status" value="1"/>
</dbReference>
<accession>A0AAV8RQG3</accession>
<keyword evidence="3" id="KW-1185">Reference proteome</keyword>
<evidence type="ECO:0008006" key="4">
    <source>
        <dbReference type="Google" id="ProtNLM"/>
    </source>
</evidence>
<sequence length="162" mass="17962">MFAGMIFHKEPFFYGQDNHDRLVKIAKILGTDESNAYLAEYRLNALVGSVSSPEAKLISATLTLLLILASCYLQAAMAGSAFCESKCKVRSAKAGVMDRCLRYCEVCCEEWKCVPSGTYGNKDECPCYRDKVTKGKNRKPECPGTGITCCCCYHIYILYGSK</sequence>
<dbReference type="InterPro" id="IPR003854">
    <property type="entry name" value="GASA"/>
</dbReference>
<dbReference type="AlphaFoldDB" id="A0AAV8RQG3"/>
<dbReference type="PANTHER" id="PTHR23201">
    <property type="entry name" value="EXTENSIN, PROLINE-RICH PROTEIN"/>
    <property type="match status" value="1"/>
</dbReference>
<gene>
    <name evidence="2" type="ORF">OPV22_005877</name>
</gene>
<dbReference type="Gene3D" id="1.10.510.10">
    <property type="entry name" value="Transferase(Phosphotransferase) domain 1"/>
    <property type="match status" value="1"/>
</dbReference>
<organism evidence="2 3">
    <name type="scientific">Ensete ventricosum</name>
    <name type="common">Abyssinian banana</name>
    <name type="synonym">Musa ensete</name>
    <dbReference type="NCBI Taxonomy" id="4639"/>
    <lineage>
        <taxon>Eukaryota</taxon>
        <taxon>Viridiplantae</taxon>
        <taxon>Streptophyta</taxon>
        <taxon>Embryophyta</taxon>
        <taxon>Tracheophyta</taxon>
        <taxon>Spermatophyta</taxon>
        <taxon>Magnoliopsida</taxon>
        <taxon>Liliopsida</taxon>
        <taxon>Zingiberales</taxon>
        <taxon>Musaceae</taxon>
        <taxon>Ensete</taxon>
    </lineage>
</organism>
<dbReference type="PANTHER" id="PTHR23201:SF135">
    <property type="entry name" value="(WILD MALAYSIAN BANANA) HYPOTHETICAL PROTEIN"/>
    <property type="match status" value="1"/>
</dbReference>
<comment type="caution">
    <text evidence="2">The sequence shown here is derived from an EMBL/GenBank/DDBJ whole genome shotgun (WGS) entry which is preliminary data.</text>
</comment>
<evidence type="ECO:0000313" key="2">
    <source>
        <dbReference type="EMBL" id="KAJ8504991.1"/>
    </source>
</evidence>
<evidence type="ECO:0000256" key="1">
    <source>
        <dbReference type="ARBA" id="ARBA00010582"/>
    </source>
</evidence>